<proteinExistence type="predicted"/>
<dbReference type="InterPro" id="IPR037522">
    <property type="entry name" value="HD_GYP_dom"/>
</dbReference>
<dbReference type="PROSITE" id="PS51832">
    <property type="entry name" value="HD_GYP"/>
    <property type="match status" value="1"/>
</dbReference>
<evidence type="ECO:0000259" key="1">
    <source>
        <dbReference type="PROSITE" id="PS51832"/>
    </source>
</evidence>
<dbReference type="RefSeq" id="WP_184659852.1">
    <property type="nucleotide sequence ID" value="NZ_CP031518.1"/>
</dbReference>
<evidence type="ECO:0000313" key="3">
    <source>
        <dbReference type="Proteomes" id="UP000518887"/>
    </source>
</evidence>
<organism evidence="2 3">
    <name type="scientific">Treponema ruminis</name>
    <dbReference type="NCBI Taxonomy" id="744515"/>
    <lineage>
        <taxon>Bacteria</taxon>
        <taxon>Pseudomonadati</taxon>
        <taxon>Spirochaetota</taxon>
        <taxon>Spirochaetia</taxon>
        <taxon>Spirochaetales</taxon>
        <taxon>Treponemataceae</taxon>
        <taxon>Treponema</taxon>
    </lineage>
</organism>
<dbReference type="Proteomes" id="UP000518887">
    <property type="component" value="Unassembled WGS sequence"/>
</dbReference>
<evidence type="ECO:0000313" key="2">
    <source>
        <dbReference type="EMBL" id="MBB5226521.1"/>
    </source>
</evidence>
<feature type="domain" description="HD-GYP" evidence="1">
    <location>
        <begin position="168"/>
        <end position="363"/>
    </location>
</feature>
<accession>A0A7W8GA61</accession>
<dbReference type="AlphaFoldDB" id="A0A7W8GA61"/>
<protein>
    <submittedName>
        <fullName evidence="2">HD-GYP domain-containing protein (C-di-GMP phosphodiesterase class II)</fullName>
    </submittedName>
</protein>
<dbReference type="InterPro" id="IPR003607">
    <property type="entry name" value="HD/PDEase_dom"/>
</dbReference>
<dbReference type="SUPFAM" id="SSF109604">
    <property type="entry name" value="HD-domain/PDEase-like"/>
    <property type="match status" value="1"/>
</dbReference>
<reference evidence="2 3" key="1">
    <citation type="submission" date="2020-08" db="EMBL/GenBank/DDBJ databases">
        <title>Genomic Encyclopedia of Type Strains, Phase IV (KMG-IV): sequencing the most valuable type-strain genomes for metagenomic binning, comparative biology and taxonomic classification.</title>
        <authorList>
            <person name="Goeker M."/>
        </authorList>
    </citation>
    <scope>NUCLEOTIDE SEQUENCE [LARGE SCALE GENOMIC DNA]</scope>
    <source>
        <strain evidence="2 3">DSM 103462</strain>
    </source>
</reference>
<dbReference type="EMBL" id="JACHFQ010000005">
    <property type="protein sequence ID" value="MBB5226521.1"/>
    <property type="molecule type" value="Genomic_DNA"/>
</dbReference>
<dbReference type="Pfam" id="PF13487">
    <property type="entry name" value="HD_5"/>
    <property type="match status" value="1"/>
</dbReference>
<keyword evidence="3" id="KW-1185">Reference proteome</keyword>
<name>A0A7W8GA61_9SPIR</name>
<sequence>MTSFNVAELSDGQRFGAPLILDKHFIVLDQNIGFSKALQGRLVEWGFKTLYSESAEVIDTKPKVVVNTDAPSAPPAEFENVDLDLLDTLNDEYKDKSNALNAKLKETLSKINLEIKNNPNKNRMENVLTVYNEFMDYTQHVFTRYVTHKEMKIGELSESISLLIEFVKANKKYLLRIQPSEEHKLDKNFLTSHCLRSTILSIVIALQINMPMQKLIDLGVAAIIHEIGQIKLPPQLYLTNKALSPQARNLLATHTVLGFNIVKELEFPLPIQVAVLEHHERENGQGYPRRLTGNKISAYGKILSVACSYEAITSPRHYKEARSLYEATIELLMNKDKRYDDVVIKALVTAVSLFPIGTYVYLSNGKIAQVAESNPSDPRLPIVELVGEKNESGNPKTIITDNDKNKIVRVLNKDELKGVQAYIN</sequence>
<comment type="caution">
    <text evidence="2">The sequence shown here is derived from an EMBL/GenBank/DDBJ whole genome shotgun (WGS) entry which is preliminary data.</text>
</comment>
<dbReference type="PANTHER" id="PTHR43155">
    <property type="entry name" value="CYCLIC DI-GMP PHOSPHODIESTERASE PA4108-RELATED"/>
    <property type="match status" value="1"/>
</dbReference>
<dbReference type="PANTHER" id="PTHR43155:SF2">
    <property type="entry name" value="CYCLIC DI-GMP PHOSPHODIESTERASE PA4108"/>
    <property type="match status" value="1"/>
</dbReference>
<gene>
    <name evidence="2" type="ORF">HNP76_001894</name>
</gene>
<dbReference type="CDD" id="cd00077">
    <property type="entry name" value="HDc"/>
    <property type="match status" value="1"/>
</dbReference>
<dbReference type="Gene3D" id="1.10.3210.10">
    <property type="entry name" value="Hypothetical protein af1432"/>
    <property type="match status" value="1"/>
</dbReference>